<dbReference type="Proteomes" id="UP000305282">
    <property type="component" value="Unassembled WGS sequence"/>
</dbReference>
<sequence length="424" mass="43303">MRKLDLRSQPCSRSSVVAAVLGCVLLAGVAACGSRRDDRAGTVNTACATAAPGVTQDGINLGLLYSGSGFGSDPSTLFRAGIDARPDEQNAKGGMNGRKITYSFRDDESVPELNLVAGRDLAEHGNVLSILQFSVAPSGSAALLEQQGVPAVEGVIPDPGEHRNVFGYSRPLSQLPVSSGWGEFIAAKGGKRAVTISVELSAATTTLAGISAQSLRAAGVDVVTNLQVPAGAFDAARFAQQLRAAGADSLIAFVPAQTYYQIVAGARAAGVNLTVALGNLATYDRSALDLVGAAAAGAYSFLDYAPFELNTAAHRRFLAAMAAYSPQAASVPDGSTLIGWITTDLLLEGIKAAGLCPTRASVLTGLRAQTHYDAGGLLPAPIDLSKGMGNIAPCYDYVQVNKAGTGFDPVAPAPGCGHVLPASG</sequence>
<dbReference type="OrthoDB" id="4364076at2"/>
<accession>A0A4S5E081</accession>
<comment type="caution">
    <text evidence="4">The sequence shown here is derived from an EMBL/GenBank/DDBJ whole genome shotgun (WGS) entry which is preliminary data.</text>
</comment>
<comment type="similarity">
    <text evidence="1">Belongs to the leucine-binding protein family.</text>
</comment>
<dbReference type="EMBL" id="SSXH01000525">
    <property type="protein sequence ID" value="THJ64670.1"/>
    <property type="molecule type" value="Genomic_DNA"/>
</dbReference>
<name>A0A4S5E081_9ACTN</name>
<dbReference type="InterPro" id="IPR028081">
    <property type="entry name" value="Leu-bd"/>
</dbReference>
<keyword evidence="2" id="KW-0732">Signal</keyword>
<keyword evidence="5" id="KW-1185">Reference proteome</keyword>
<proteinExistence type="inferred from homology"/>
<dbReference type="Pfam" id="PF13458">
    <property type="entry name" value="Peripla_BP_6"/>
    <property type="match status" value="1"/>
</dbReference>
<evidence type="ECO:0000313" key="5">
    <source>
        <dbReference type="Proteomes" id="UP000305282"/>
    </source>
</evidence>
<dbReference type="PROSITE" id="PS51257">
    <property type="entry name" value="PROKAR_LIPOPROTEIN"/>
    <property type="match status" value="1"/>
</dbReference>
<organism evidence="4 5">
    <name type="scientific">Candidatus Frankia alpina</name>
    <dbReference type="NCBI Taxonomy" id="2699483"/>
    <lineage>
        <taxon>Bacteria</taxon>
        <taxon>Bacillati</taxon>
        <taxon>Actinomycetota</taxon>
        <taxon>Actinomycetes</taxon>
        <taxon>Frankiales</taxon>
        <taxon>Frankiaceae</taxon>
        <taxon>Frankia</taxon>
    </lineage>
</organism>
<evidence type="ECO:0000259" key="3">
    <source>
        <dbReference type="Pfam" id="PF13458"/>
    </source>
</evidence>
<evidence type="ECO:0000256" key="1">
    <source>
        <dbReference type="ARBA" id="ARBA00010062"/>
    </source>
</evidence>
<dbReference type="PANTHER" id="PTHR47235:SF1">
    <property type="entry name" value="BLR6548 PROTEIN"/>
    <property type="match status" value="1"/>
</dbReference>
<dbReference type="PANTHER" id="PTHR47235">
    <property type="entry name" value="BLR6548 PROTEIN"/>
    <property type="match status" value="1"/>
</dbReference>
<protein>
    <submittedName>
        <fullName evidence="4">Branched-chain amino acid ABC transporter substrate-binding protein</fullName>
    </submittedName>
</protein>
<dbReference type="InterPro" id="IPR028082">
    <property type="entry name" value="Peripla_BP_I"/>
</dbReference>
<feature type="domain" description="Leucine-binding protein" evidence="3">
    <location>
        <begin position="59"/>
        <end position="404"/>
    </location>
</feature>
<dbReference type="CDD" id="cd06341">
    <property type="entry name" value="PBP1_ABC_ligand_binding-like"/>
    <property type="match status" value="1"/>
</dbReference>
<reference evidence="4 5" key="1">
    <citation type="submission" date="2019-04" db="EMBL/GenBank/DDBJ databases">
        <title>Draft genome sequences for three unisolated Alnus-infective Frankia Sp+ strains, AgTrS, AiOr and AvVan, the first sequenced Frankia strains able to sporulate in-planta.</title>
        <authorList>
            <person name="Bethencourt L."/>
            <person name="Vautrin F."/>
            <person name="Taib N."/>
            <person name="Dubost A."/>
            <person name="Castro-Garcia L."/>
            <person name="Imbaud O."/>
            <person name="Abrouk D."/>
            <person name="Fournier P."/>
            <person name="Briolay J."/>
            <person name="Nguyen A."/>
            <person name="Normand P."/>
            <person name="Fernandez M.P."/>
            <person name="Brochier-Armanet C."/>
            <person name="Herrera-Belaroussi A."/>
        </authorList>
    </citation>
    <scope>NUCLEOTIDE SEQUENCE [LARGE SCALE GENOMIC DNA]</scope>
    <source>
        <strain evidence="4 5">AvVan</strain>
    </source>
</reference>
<evidence type="ECO:0000313" key="4">
    <source>
        <dbReference type="EMBL" id="THJ64670.1"/>
    </source>
</evidence>
<dbReference type="Gene3D" id="3.40.50.2300">
    <property type="match status" value="2"/>
</dbReference>
<dbReference type="AlphaFoldDB" id="A0A4S5E081"/>
<dbReference type="SUPFAM" id="SSF53822">
    <property type="entry name" value="Periplasmic binding protein-like I"/>
    <property type="match status" value="1"/>
</dbReference>
<gene>
    <name evidence="4" type="ORF">E7Y31_17465</name>
</gene>
<evidence type="ECO:0000256" key="2">
    <source>
        <dbReference type="ARBA" id="ARBA00022729"/>
    </source>
</evidence>